<dbReference type="InterPro" id="IPR014942">
    <property type="entry name" value="AbiEii"/>
</dbReference>
<organism evidence="1 2">
    <name type="scientific">Termititenax aidoneus</name>
    <dbReference type="NCBI Taxonomy" id="2218524"/>
    <lineage>
        <taxon>Bacteria</taxon>
        <taxon>Bacillati</taxon>
        <taxon>Candidatus Margulisiibacteriota</taxon>
        <taxon>Candidatus Termititenacia</taxon>
        <taxon>Candidatus Termititenacales</taxon>
        <taxon>Candidatus Termititenacaceae</taxon>
        <taxon>Candidatus Termititenax</taxon>
    </lineage>
</organism>
<accession>A0A388T7R7</accession>
<comment type="caution">
    <text evidence="1">The sequence shown here is derived from an EMBL/GenBank/DDBJ whole genome shotgun (WGS) entry which is preliminary data.</text>
</comment>
<keyword evidence="2" id="KW-1185">Reference proteome</keyword>
<evidence type="ECO:0000313" key="1">
    <source>
        <dbReference type="EMBL" id="GBR72678.1"/>
    </source>
</evidence>
<protein>
    <recommendedName>
        <fullName evidence="3">Nucleotidyl transferase AbiEii/AbiGii toxin family protein</fullName>
    </recommendedName>
</protein>
<dbReference type="EMBL" id="BGZN01000002">
    <property type="protein sequence ID" value="GBR72678.1"/>
    <property type="molecule type" value="Genomic_DNA"/>
</dbReference>
<sequence length="93" mass="10680">MSLLSEYYEASLYPLQDGVLNAVSNCKTSFYLTGGTAISRAYYRHRYSDDLDFFVNADPNYQEQVNLILTKLREAGFFGMRCGYLRDSAAQFF</sequence>
<dbReference type="Pfam" id="PF08843">
    <property type="entry name" value="AbiEii"/>
    <property type="match status" value="1"/>
</dbReference>
<evidence type="ECO:0008006" key="3">
    <source>
        <dbReference type="Google" id="ProtNLM"/>
    </source>
</evidence>
<dbReference type="AlphaFoldDB" id="A0A388T7R7"/>
<proteinExistence type="predicted"/>
<evidence type="ECO:0000313" key="2">
    <source>
        <dbReference type="Proteomes" id="UP000269352"/>
    </source>
</evidence>
<dbReference type="Gene3D" id="3.10.450.620">
    <property type="entry name" value="JHP933, nucleotidyltransferase-like core domain"/>
    <property type="match status" value="1"/>
</dbReference>
<reference evidence="1 2" key="1">
    <citation type="journal article" date="2019" name="ISME J.">
        <title>Genome analyses of uncultured TG2/ZB3 bacteria in 'Margulisbacteria' specifically attached to ectosymbiotic spirochetes of protists in the termite gut.</title>
        <authorList>
            <person name="Utami Y.D."/>
            <person name="Kuwahara H."/>
            <person name="Igai K."/>
            <person name="Murakami T."/>
            <person name="Sugaya K."/>
            <person name="Morikawa T."/>
            <person name="Nagura Y."/>
            <person name="Yuki M."/>
            <person name="Deevong P."/>
            <person name="Inoue T."/>
            <person name="Kihara K."/>
            <person name="Lo N."/>
            <person name="Yamada A."/>
            <person name="Ohkuma M."/>
            <person name="Hongoh Y."/>
        </authorList>
    </citation>
    <scope>NUCLEOTIDE SEQUENCE [LARGE SCALE GENOMIC DNA]</scope>
    <source>
        <strain evidence="1">NkOx7-01</strain>
    </source>
</reference>
<gene>
    <name evidence="1" type="ORF">NO1_0177</name>
</gene>
<dbReference type="Proteomes" id="UP000269352">
    <property type="component" value="Unassembled WGS sequence"/>
</dbReference>
<name>A0A388T7R7_TERA1</name>